<accession>A0A2P2NM31</accession>
<protein>
    <submittedName>
        <fullName evidence="1">Uncharacterized protein</fullName>
    </submittedName>
</protein>
<name>A0A2P2NM31_RHIMU</name>
<proteinExistence type="predicted"/>
<dbReference type="AlphaFoldDB" id="A0A2P2NM31"/>
<sequence>MMEGLAWRSRQTVVRPKGFVLVMIKHDISLFATRRYGIALCRFYFVLGWESMQYVYTQTHLSQSL</sequence>
<dbReference type="EMBL" id="GGEC01063029">
    <property type="protein sequence ID" value="MBX43513.1"/>
    <property type="molecule type" value="Transcribed_RNA"/>
</dbReference>
<organism evidence="1">
    <name type="scientific">Rhizophora mucronata</name>
    <name type="common">Asiatic mangrove</name>
    <dbReference type="NCBI Taxonomy" id="61149"/>
    <lineage>
        <taxon>Eukaryota</taxon>
        <taxon>Viridiplantae</taxon>
        <taxon>Streptophyta</taxon>
        <taxon>Embryophyta</taxon>
        <taxon>Tracheophyta</taxon>
        <taxon>Spermatophyta</taxon>
        <taxon>Magnoliopsida</taxon>
        <taxon>eudicotyledons</taxon>
        <taxon>Gunneridae</taxon>
        <taxon>Pentapetalae</taxon>
        <taxon>rosids</taxon>
        <taxon>fabids</taxon>
        <taxon>Malpighiales</taxon>
        <taxon>Rhizophoraceae</taxon>
        <taxon>Rhizophora</taxon>
    </lineage>
</organism>
<reference evidence="1" key="1">
    <citation type="submission" date="2018-02" db="EMBL/GenBank/DDBJ databases">
        <title>Rhizophora mucronata_Transcriptome.</title>
        <authorList>
            <person name="Meera S.P."/>
            <person name="Sreeshan A."/>
            <person name="Augustine A."/>
        </authorList>
    </citation>
    <scope>NUCLEOTIDE SEQUENCE</scope>
    <source>
        <tissue evidence="1">Leaf</tissue>
    </source>
</reference>
<evidence type="ECO:0000313" key="1">
    <source>
        <dbReference type="EMBL" id="MBX43513.1"/>
    </source>
</evidence>